<dbReference type="Gene3D" id="3.40.50.1000">
    <property type="entry name" value="HAD superfamily/HAD-like"/>
    <property type="match status" value="1"/>
</dbReference>
<dbReference type="EMBL" id="QEAQ01000113">
    <property type="protein sequence ID" value="TPX55358.1"/>
    <property type="molecule type" value="Genomic_DNA"/>
</dbReference>
<evidence type="ECO:0000256" key="1">
    <source>
        <dbReference type="ARBA" id="ARBA00022801"/>
    </source>
</evidence>
<sequence>MTQQPPKILVFSDFDGTISTQDTGTVIIDHCMGYDARRALDRQILDGTASFRDAVEFMWDSVNITWEEALTLVKAISLDPRFGEFYRFCAENHIPLTVLSSGLHPLVAIFLKDFITTSDDDSGVLSILANDIVITEKEGKAVWKILYRDESSHGHDKSLSIQNYLDSLSTASTRDHHPLPPQQNPAKGPLIIFIGDGVSDISAARHADLVFAKRGKDLESWCKRENVPHIPWDDFGTVLDVLKQKTAELM</sequence>
<keyword evidence="1" id="KW-0378">Hydrolase</keyword>
<dbReference type="InterPro" id="IPR006384">
    <property type="entry name" value="HAD_hydro_PyrdxlP_Pase-like"/>
</dbReference>
<dbReference type="NCBIfam" id="TIGR01488">
    <property type="entry name" value="HAD-SF-IB"/>
    <property type="match status" value="1"/>
</dbReference>
<dbReference type="InterPro" id="IPR050849">
    <property type="entry name" value="HAD-like_hydrolase_phosphatase"/>
</dbReference>
<name>A0A507DWM9_9FUNG</name>
<evidence type="ECO:0008006" key="4">
    <source>
        <dbReference type="Google" id="ProtNLM"/>
    </source>
</evidence>
<dbReference type="AlphaFoldDB" id="A0A507DWM9"/>
<dbReference type="SUPFAM" id="SSF56784">
    <property type="entry name" value="HAD-like"/>
    <property type="match status" value="1"/>
</dbReference>
<comment type="caution">
    <text evidence="2">The sequence shown here is derived from an EMBL/GenBank/DDBJ whole genome shotgun (WGS) entry which is preliminary data.</text>
</comment>
<keyword evidence="3" id="KW-1185">Reference proteome</keyword>
<dbReference type="Proteomes" id="UP000318582">
    <property type="component" value="Unassembled WGS sequence"/>
</dbReference>
<proteinExistence type="predicted"/>
<dbReference type="PANTHER" id="PTHR28181">
    <property type="entry name" value="UPF0655 PROTEIN YCR015C"/>
    <property type="match status" value="1"/>
</dbReference>
<evidence type="ECO:0000313" key="3">
    <source>
        <dbReference type="Proteomes" id="UP000318582"/>
    </source>
</evidence>
<accession>A0A507DWM9</accession>
<protein>
    <recommendedName>
        <fullName evidence="4">Phosphoserine phosphatase</fullName>
    </recommendedName>
</protein>
<dbReference type="PANTHER" id="PTHR28181:SF2">
    <property type="entry name" value="PHOSPHORIC MONOESTER HYDROLASE"/>
    <property type="match status" value="1"/>
</dbReference>
<dbReference type="InterPro" id="IPR023214">
    <property type="entry name" value="HAD_sf"/>
</dbReference>
<gene>
    <name evidence="2" type="ORF">PhCBS80983_g05380</name>
</gene>
<dbReference type="Pfam" id="PF12710">
    <property type="entry name" value="HAD"/>
    <property type="match status" value="1"/>
</dbReference>
<reference evidence="2 3" key="1">
    <citation type="journal article" date="2019" name="Sci. Rep.">
        <title>Comparative genomics of chytrid fungi reveal insights into the obligate biotrophic and pathogenic lifestyle of Synchytrium endobioticum.</title>
        <authorList>
            <person name="van de Vossenberg B.T.L.H."/>
            <person name="Warris S."/>
            <person name="Nguyen H.D.T."/>
            <person name="van Gent-Pelzer M.P.E."/>
            <person name="Joly D.L."/>
            <person name="van de Geest H.C."/>
            <person name="Bonants P.J.M."/>
            <person name="Smith D.S."/>
            <person name="Levesque C.A."/>
            <person name="van der Lee T.A.J."/>
        </authorList>
    </citation>
    <scope>NUCLEOTIDE SEQUENCE [LARGE SCALE GENOMIC DNA]</scope>
    <source>
        <strain evidence="2 3">CBS 809.83</strain>
    </source>
</reference>
<dbReference type="NCBIfam" id="TIGR01489">
    <property type="entry name" value="DKMTPPase-SF"/>
    <property type="match status" value="1"/>
</dbReference>
<organism evidence="2 3">
    <name type="scientific">Powellomyces hirtus</name>
    <dbReference type="NCBI Taxonomy" id="109895"/>
    <lineage>
        <taxon>Eukaryota</taxon>
        <taxon>Fungi</taxon>
        <taxon>Fungi incertae sedis</taxon>
        <taxon>Chytridiomycota</taxon>
        <taxon>Chytridiomycota incertae sedis</taxon>
        <taxon>Chytridiomycetes</taxon>
        <taxon>Spizellomycetales</taxon>
        <taxon>Powellomycetaceae</taxon>
        <taxon>Powellomyces</taxon>
    </lineage>
</organism>
<dbReference type="InterPro" id="IPR036412">
    <property type="entry name" value="HAD-like_sf"/>
</dbReference>
<dbReference type="Gene3D" id="3.90.1470.20">
    <property type="match status" value="1"/>
</dbReference>
<dbReference type="STRING" id="109895.A0A507DWM9"/>
<evidence type="ECO:0000313" key="2">
    <source>
        <dbReference type="EMBL" id="TPX55358.1"/>
    </source>
</evidence>
<dbReference type="GO" id="GO:0016791">
    <property type="term" value="F:phosphatase activity"/>
    <property type="evidence" value="ECO:0007669"/>
    <property type="project" value="InterPro"/>
</dbReference>